<reference evidence="1 2" key="1">
    <citation type="submission" date="2020-08" db="EMBL/GenBank/DDBJ databases">
        <title>Genomic Encyclopedia of Type Strains, Phase IV (KMG-V): Genome sequencing to study the core and pangenomes of soil and plant-associated prokaryotes.</title>
        <authorList>
            <person name="Whitman W."/>
        </authorList>
    </citation>
    <scope>NUCLEOTIDE SEQUENCE [LARGE SCALE GENOMIC DNA]</scope>
    <source>
        <strain evidence="1 2">SEMIA 4089</strain>
    </source>
</reference>
<dbReference type="EMBL" id="JACIFY010000012">
    <property type="protein sequence ID" value="MBB4236851.1"/>
    <property type="molecule type" value="Genomic_DNA"/>
</dbReference>
<dbReference type="Proteomes" id="UP000540909">
    <property type="component" value="Unassembled WGS sequence"/>
</dbReference>
<name>A0A7W6R4R3_9HYPH</name>
<sequence>MVLPLDHARDANEANAWTAFLASLVFSVALRARALSGMGSSGKDCPAGCLMGLSDGIWLLQPTRAAIVPAGMRGDLT</sequence>
<protein>
    <submittedName>
        <fullName evidence="1">Uncharacterized protein</fullName>
    </submittedName>
</protein>
<dbReference type="RefSeq" id="WP_184471486.1">
    <property type="nucleotide sequence ID" value="NZ_JACIFY010000012.1"/>
</dbReference>
<organism evidence="1 2">
    <name type="scientific">Rhizobium esperanzae</name>
    <dbReference type="NCBI Taxonomy" id="1967781"/>
    <lineage>
        <taxon>Bacteria</taxon>
        <taxon>Pseudomonadati</taxon>
        <taxon>Pseudomonadota</taxon>
        <taxon>Alphaproteobacteria</taxon>
        <taxon>Hyphomicrobiales</taxon>
        <taxon>Rhizobiaceae</taxon>
        <taxon>Rhizobium/Agrobacterium group</taxon>
        <taxon>Rhizobium</taxon>
    </lineage>
</organism>
<comment type="caution">
    <text evidence="1">The sequence shown here is derived from an EMBL/GenBank/DDBJ whole genome shotgun (WGS) entry which is preliminary data.</text>
</comment>
<gene>
    <name evidence="1" type="ORF">GGD57_003447</name>
</gene>
<dbReference type="AlphaFoldDB" id="A0A7W6R4R3"/>
<evidence type="ECO:0000313" key="2">
    <source>
        <dbReference type="Proteomes" id="UP000540909"/>
    </source>
</evidence>
<proteinExistence type="predicted"/>
<accession>A0A7W6R4R3</accession>
<evidence type="ECO:0000313" key="1">
    <source>
        <dbReference type="EMBL" id="MBB4236851.1"/>
    </source>
</evidence>